<accession>C5LEL8</accession>
<dbReference type="GeneID" id="9050326"/>
<dbReference type="AlphaFoldDB" id="C5LEL8"/>
<dbReference type="RefSeq" id="XP_002773020.1">
    <property type="nucleotide sequence ID" value="XM_002772974.1"/>
</dbReference>
<sequence>MVKENHTEKYVMVKRAKTEQTLSKGKTQGGNRTNAGTMISTVYRPLHVGKEDILIEPEVLPSSPSRRAAMEMSGKKIYVQQSRRRGDGKAALHKSIKCGIIIIVVEGGNVERIQELTLGGVG</sequence>
<dbReference type="InParanoid" id="C5LEL8"/>
<gene>
    <name evidence="1" type="ORF">Pmar_PMAR026388</name>
</gene>
<proteinExistence type="predicted"/>
<reference evidence="1 2" key="1">
    <citation type="submission" date="2008-07" db="EMBL/GenBank/DDBJ databases">
        <authorList>
            <person name="El-Sayed N."/>
            <person name="Caler E."/>
            <person name="Inman J."/>
            <person name="Amedeo P."/>
            <person name="Hass B."/>
            <person name="Wortman J."/>
        </authorList>
    </citation>
    <scope>NUCLEOTIDE SEQUENCE [LARGE SCALE GENOMIC DNA]</scope>
    <source>
        <strain evidence="2">ATCC 50983 / TXsc</strain>
    </source>
</reference>
<evidence type="ECO:0000313" key="2">
    <source>
        <dbReference type="Proteomes" id="UP000007800"/>
    </source>
</evidence>
<dbReference type="Proteomes" id="UP000007800">
    <property type="component" value="Unassembled WGS sequence"/>
</dbReference>
<name>C5LEL8_PERM5</name>
<protein>
    <submittedName>
        <fullName evidence="1">Uncharacterized protein</fullName>
    </submittedName>
</protein>
<keyword evidence="2" id="KW-1185">Reference proteome</keyword>
<dbReference type="EMBL" id="GG681295">
    <property type="protein sequence ID" value="EER04836.1"/>
    <property type="molecule type" value="Genomic_DNA"/>
</dbReference>
<evidence type="ECO:0000313" key="1">
    <source>
        <dbReference type="EMBL" id="EER04836.1"/>
    </source>
</evidence>
<organism evidence="2">
    <name type="scientific">Perkinsus marinus (strain ATCC 50983 / TXsc)</name>
    <dbReference type="NCBI Taxonomy" id="423536"/>
    <lineage>
        <taxon>Eukaryota</taxon>
        <taxon>Sar</taxon>
        <taxon>Alveolata</taxon>
        <taxon>Perkinsozoa</taxon>
        <taxon>Perkinsea</taxon>
        <taxon>Perkinsida</taxon>
        <taxon>Perkinsidae</taxon>
        <taxon>Perkinsus</taxon>
    </lineage>
</organism>